<keyword evidence="5" id="KW-1185">Reference proteome</keyword>
<reference evidence="2 4" key="1">
    <citation type="submission" date="2015-05" db="EMBL/GenBank/DDBJ databases">
        <title>Genome assembly of Archangium gephyra DSM 2261.</title>
        <authorList>
            <person name="Sharma G."/>
            <person name="Subramanian S."/>
        </authorList>
    </citation>
    <scope>NUCLEOTIDE SEQUENCE [LARGE SCALE GENOMIC DNA]</scope>
    <source>
        <strain evidence="2 4">DSM 2261</strain>
    </source>
</reference>
<feature type="transmembrane region" description="Helical" evidence="1">
    <location>
        <begin position="85"/>
        <end position="104"/>
    </location>
</feature>
<evidence type="ECO:0000313" key="3">
    <source>
        <dbReference type="EMBL" id="REG37627.1"/>
    </source>
</evidence>
<dbReference type="AlphaFoldDB" id="A0AAC8QB95"/>
<proteinExistence type="predicted"/>
<protein>
    <submittedName>
        <fullName evidence="2">Uncharacterized protein</fullName>
    </submittedName>
</protein>
<evidence type="ECO:0000313" key="4">
    <source>
        <dbReference type="Proteomes" id="UP000035579"/>
    </source>
</evidence>
<organism evidence="2 4">
    <name type="scientific">Archangium gephyra</name>
    <dbReference type="NCBI Taxonomy" id="48"/>
    <lineage>
        <taxon>Bacteria</taxon>
        <taxon>Pseudomonadati</taxon>
        <taxon>Myxococcota</taxon>
        <taxon>Myxococcia</taxon>
        <taxon>Myxococcales</taxon>
        <taxon>Cystobacterineae</taxon>
        <taxon>Archangiaceae</taxon>
        <taxon>Archangium</taxon>
    </lineage>
</organism>
<dbReference type="Proteomes" id="UP000256345">
    <property type="component" value="Unassembled WGS sequence"/>
</dbReference>
<accession>A0AAC8QB95</accession>
<dbReference type="RefSeq" id="WP_047858151.1">
    <property type="nucleotide sequence ID" value="NZ_CP011509.1"/>
</dbReference>
<dbReference type="Proteomes" id="UP000035579">
    <property type="component" value="Chromosome"/>
</dbReference>
<dbReference type="EMBL" id="CP011509">
    <property type="protein sequence ID" value="AKJ04294.1"/>
    <property type="molecule type" value="Genomic_DNA"/>
</dbReference>
<sequence>MPDGTVVNFNHLPRTTRERLIESLGPKPRLAPLLADPVSGWKPLFWWTVLGLYCLFHFVGTALIYFGQVGPLIDPVQDPWHLLPYFGSAFFLTASVLAVAFHVLRRKALPFPPGRYLFPLDIIDARSRNLRITSLSELEDFKAVHEHSNGVYTHTTFTFDFGGGDREQFVVRGKDEAEKRMRELQRARAAFGKALEDKDANAVHHYDLFYDVRVRGGFESLQGSASTELPGGMLAGELPRVLERRWLAALAVGVVLGSSTWLVRNLLSDSVAFTHAKTVGREATFRNYLRTAWLHVDEAKELGAKAGFSECEQTNTERCWEDYLVNWSESPRLQEARVERLPRAALKEAAPTLSALRQFRKKYPQSVVDAEAQERMHQLFAQALTDFQSQASTKNPRLVPFVGKLLAHLESTGNPKVLVRFQREASTSLLEADMLMQKAGKKLRKPMAEVSPYFTDERILPLENNITQAMGAAFKQIFPTDLLVLEKGPALSARDTSNSSVPVLGIRYTVGSSGKVFNVSEDSRLFVGIAFEFDVEMSLPNEKPLQFSLSVGPPERFSFRSNGSLVEAAYQNMALRAFDELDDKLRHTFFRPDSKAFMAGTGAP</sequence>
<keyword evidence="1" id="KW-0812">Transmembrane</keyword>
<dbReference type="KEGG" id="age:AA314_05920"/>
<feature type="transmembrane region" description="Helical" evidence="1">
    <location>
        <begin position="44"/>
        <end position="65"/>
    </location>
</feature>
<dbReference type="EMBL" id="QUMU01000001">
    <property type="protein sequence ID" value="REG37627.1"/>
    <property type="molecule type" value="Genomic_DNA"/>
</dbReference>
<gene>
    <name evidence="2" type="ORF">AA314_05920</name>
    <name evidence="3" type="ORF">ATI61_101614</name>
</gene>
<evidence type="ECO:0000313" key="5">
    <source>
        <dbReference type="Proteomes" id="UP000256345"/>
    </source>
</evidence>
<keyword evidence="1" id="KW-0472">Membrane</keyword>
<evidence type="ECO:0000313" key="2">
    <source>
        <dbReference type="EMBL" id="AKJ04294.1"/>
    </source>
</evidence>
<evidence type="ECO:0000256" key="1">
    <source>
        <dbReference type="SAM" id="Phobius"/>
    </source>
</evidence>
<name>A0AAC8QB95_9BACT</name>
<keyword evidence="1" id="KW-1133">Transmembrane helix</keyword>
<reference evidence="3 5" key="2">
    <citation type="submission" date="2018-08" db="EMBL/GenBank/DDBJ databases">
        <title>Genomic Encyclopedia of Archaeal and Bacterial Type Strains, Phase II (KMG-II): from individual species to whole genera.</title>
        <authorList>
            <person name="Goeker M."/>
        </authorList>
    </citation>
    <scope>NUCLEOTIDE SEQUENCE [LARGE SCALE GENOMIC DNA]</scope>
    <source>
        <strain evidence="3 5">DSM 2261</strain>
    </source>
</reference>